<dbReference type="GO" id="GO:0020037">
    <property type="term" value="F:heme binding"/>
    <property type="evidence" value="ECO:0007669"/>
    <property type="project" value="InterPro"/>
</dbReference>
<evidence type="ECO:0000256" key="5">
    <source>
        <dbReference type="ARBA" id="ARBA00023004"/>
    </source>
</evidence>
<keyword evidence="5 7" id="KW-0408">Iron</keyword>
<dbReference type="PROSITE" id="PS00086">
    <property type="entry name" value="CYTOCHROME_P450"/>
    <property type="match status" value="1"/>
</dbReference>
<dbReference type="InterPro" id="IPR036396">
    <property type="entry name" value="Cyt_P450_sf"/>
</dbReference>
<evidence type="ECO:0000256" key="7">
    <source>
        <dbReference type="RuleBase" id="RU000461"/>
    </source>
</evidence>
<dbReference type="PANTHER" id="PTHR46696">
    <property type="entry name" value="P450, PUTATIVE (EUROFUNG)-RELATED"/>
    <property type="match status" value="1"/>
</dbReference>
<gene>
    <name evidence="8" type="ORF">KCV87_02055</name>
</gene>
<proteinExistence type="inferred from homology"/>
<comment type="similarity">
    <text evidence="1 7">Belongs to the cytochrome P450 family.</text>
</comment>
<evidence type="ECO:0000256" key="2">
    <source>
        <dbReference type="ARBA" id="ARBA00022617"/>
    </source>
</evidence>
<evidence type="ECO:0000313" key="9">
    <source>
        <dbReference type="Proteomes" id="UP000677152"/>
    </source>
</evidence>
<dbReference type="Proteomes" id="UP000677152">
    <property type="component" value="Chromosome"/>
</dbReference>
<dbReference type="InterPro" id="IPR017972">
    <property type="entry name" value="Cyt_P450_CS"/>
</dbReference>
<sequence length="402" mass="44010">MTSGVAAPVLPFDPAEEMAGPGFRADPYPFYAVMRERAPVHRVRGAWLISRCADVEAALADPRMSSDRDRMTAALGAGSPVVRELSRLTARLGRVMSNTDAPEHSRLRRLVSRGFTARRVERLRGDVQRVVDGLLAQAGPVLDVVGELAMPLANAVICELFDVPEADRPRVHGWFAVLRDLLADVGRSERVVGEFHEYLSWLAARRREQPGEDVVSALVAVQAEDDRLTEDELLSTCYVIITAGDETTTHLIGNGVLALLRHPEQLALLRARPDLVGRAVDECARYDSPTQVITRVLAADLELGGQLLREGDLAYLGLASANRDPRRHVDPDLFDLTRSGRGSLAFGHGPHFCLGASLARLEVELAIGSLVRASPGLRLRGDGLEWHRNPLQRKLVALPVVR</sequence>
<protein>
    <submittedName>
        <fullName evidence="8">Cytochrome P450</fullName>
    </submittedName>
</protein>
<dbReference type="PANTHER" id="PTHR46696:SF1">
    <property type="entry name" value="CYTOCHROME P450 YJIB-RELATED"/>
    <property type="match status" value="1"/>
</dbReference>
<keyword evidence="6 7" id="KW-0503">Monooxygenase</keyword>
<evidence type="ECO:0000256" key="3">
    <source>
        <dbReference type="ARBA" id="ARBA00022723"/>
    </source>
</evidence>
<keyword evidence="3 7" id="KW-0479">Metal-binding</keyword>
<dbReference type="CDD" id="cd20625">
    <property type="entry name" value="CYP164-like"/>
    <property type="match status" value="1"/>
</dbReference>
<dbReference type="GO" id="GO:0016705">
    <property type="term" value="F:oxidoreductase activity, acting on paired donors, with incorporation or reduction of molecular oxygen"/>
    <property type="evidence" value="ECO:0007669"/>
    <property type="project" value="InterPro"/>
</dbReference>
<dbReference type="Pfam" id="PF00067">
    <property type="entry name" value="p450"/>
    <property type="match status" value="1"/>
</dbReference>
<evidence type="ECO:0000256" key="4">
    <source>
        <dbReference type="ARBA" id="ARBA00023002"/>
    </source>
</evidence>
<name>A0AA45L862_9PSEU</name>
<dbReference type="Gene3D" id="1.10.630.10">
    <property type="entry name" value="Cytochrome P450"/>
    <property type="match status" value="1"/>
</dbReference>
<accession>A0AA45L862</accession>
<keyword evidence="2 7" id="KW-0349">Heme</keyword>
<dbReference type="PRINTS" id="PR00359">
    <property type="entry name" value="BP450"/>
</dbReference>
<evidence type="ECO:0000313" key="8">
    <source>
        <dbReference type="EMBL" id="QUF04940.1"/>
    </source>
</evidence>
<dbReference type="GO" id="GO:0005506">
    <property type="term" value="F:iron ion binding"/>
    <property type="evidence" value="ECO:0007669"/>
    <property type="project" value="InterPro"/>
</dbReference>
<dbReference type="SUPFAM" id="SSF48264">
    <property type="entry name" value="Cytochrome P450"/>
    <property type="match status" value="1"/>
</dbReference>
<dbReference type="AlphaFoldDB" id="A0AA45L862"/>
<dbReference type="InterPro" id="IPR001128">
    <property type="entry name" value="Cyt_P450"/>
</dbReference>
<dbReference type="FunFam" id="1.10.630.10:FF:000018">
    <property type="entry name" value="Cytochrome P450 monooxygenase"/>
    <property type="match status" value="1"/>
</dbReference>
<keyword evidence="4 7" id="KW-0560">Oxidoreductase</keyword>
<dbReference type="GO" id="GO:0004497">
    <property type="term" value="F:monooxygenase activity"/>
    <property type="evidence" value="ECO:0007669"/>
    <property type="project" value="UniProtKB-KW"/>
</dbReference>
<evidence type="ECO:0000256" key="6">
    <source>
        <dbReference type="ARBA" id="ARBA00023033"/>
    </source>
</evidence>
<dbReference type="EMBL" id="CP073249">
    <property type="protein sequence ID" value="QUF04940.1"/>
    <property type="molecule type" value="Genomic_DNA"/>
</dbReference>
<dbReference type="InterPro" id="IPR002397">
    <property type="entry name" value="Cyt_P450_B"/>
</dbReference>
<evidence type="ECO:0000256" key="1">
    <source>
        <dbReference type="ARBA" id="ARBA00010617"/>
    </source>
</evidence>
<reference evidence="8" key="1">
    <citation type="submission" date="2021-04" db="EMBL/GenBank/DDBJ databases">
        <title>Genomic sequence of Actinosynnema pretiosum subsp. pretiosum ATCC 31280 (C-14919).</title>
        <authorList>
            <person name="Bai L."/>
            <person name="Wang X."/>
            <person name="Xiao Y."/>
        </authorList>
    </citation>
    <scope>NUCLEOTIDE SEQUENCE</scope>
    <source>
        <strain evidence="8">ATCC 31280</strain>
    </source>
</reference>
<organism evidence="8 9">
    <name type="scientific">Actinosynnema pretiosum subsp. pretiosum</name>
    <dbReference type="NCBI Taxonomy" id="103721"/>
    <lineage>
        <taxon>Bacteria</taxon>
        <taxon>Bacillati</taxon>
        <taxon>Actinomycetota</taxon>
        <taxon>Actinomycetes</taxon>
        <taxon>Pseudonocardiales</taxon>
        <taxon>Pseudonocardiaceae</taxon>
        <taxon>Actinosynnema</taxon>
    </lineage>
</organism>